<dbReference type="InterPro" id="IPR045336">
    <property type="entry name" value="MmgE_PrpD_N"/>
</dbReference>
<dbReference type="InterPro" id="IPR036148">
    <property type="entry name" value="MmgE/PrpD_sf"/>
</dbReference>
<proteinExistence type="predicted"/>
<dbReference type="InterPro" id="IPR042183">
    <property type="entry name" value="MmgE/PrpD_sf_1"/>
</dbReference>
<accession>A0A1K1M366</accession>
<dbReference type="Gene3D" id="1.10.4100.10">
    <property type="entry name" value="2-methylcitrate dehydratase PrpD"/>
    <property type="match status" value="1"/>
</dbReference>
<name>A0A1K1M366_9BACT</name>
<evidence type="ECO:0000313" key="3">
    <source>
        <dbReference type="Proteomes" id="UP000183788"/>
    </source>
</evidence>
<dbReference type="AlphaFoldDB" id="A0A1K1M366"/>
<dbReference type="EMBL" id="FPIZ01000001">
    <property type="protein sequence ID" value="SFW17544.1"/>
    <property type="molecule type" value="Genomic_DNA"/>
</dbReference>
<dbReference type="Pfam" id="PF03972">
    <property type="entry name" value="MmgE_PrpD_N"/>
    <property type="match status" value="1"/>
</dbReference>
<feature type="domain" description="MmgE/PrpD N-terminal" evidence="1">
    <location>
        <begin position="18"/>
        <end position="110"/>
    </location>
</feature>
<dbReference type="SUPFAM" id="SSF103378">
    <property type="entry name" value="2-methylcitrate dehydratase PrpD"/>
    <property type="match status" value="1"/>
</dbReference>
<dbReference type="Proteomes" id="UP000183788">
    <property type="component" value="Unassembled WGS sequence"/>
</dbReference>
<protein>
    <submittedName>
        <fullName evidence="2">MmgE/PrpD family protein</fullName>
    </submittedName>
</protein>
<evidence type="ECO:0000313" key="2">
    <source>
        <dbReference type="EMBL" id="SFW17544.1"/>
    </source>
</evidence>
<dbReference type="STRING" id="1004.SAMN05661012_00407"/>
<dbReference type="GO" id="GO:0016829">
    <property type="term" value="F:lyase activity"/>
    <property type="evidence" value="ECO:0007669"/>
    <property type="project" value="InterPro"/>
</dbReference>
<sequence>MGIVQIPHNMSVNNITGRIVWFAFTFSYEDLKPGAIAQLKKHLLDAAGSMLYAIKALTVEKMFRQPGFLQTSGSVDIPVLGNTSVDQAAQLCTLLVRYAAFMDNYLGKHATCYPRDNI</sequence>
<evidence type="ECO:0000259" key="1">
    <source>
        <dbReference type="Pfam" id="PF03972"/>
    </source>
</evidence>
<gene>
    <name evidence="2" type="ORF">SAMN05661012_00407</name>
</gene>
<reference evidence="2 3" key="1">
    <citation type="submission" date="2016-11" db="EMBL/GenBank/DDBJ databases">
        <authorList>
            <person name="Jaros S."/>
            <person name="Januszkiewicz K."/>
            <person name="Wedrychowicz H."/>
        </authorList>
    </citation>
    <scope>NUCLEOTIDE SEQUENCE [LARGE SCALE GENOMIC DNA]</scope>
    <source>
        <strain evidence="2 3">DSM 784</strain>
    </source>
</reference>
<organism evidence="2 3">
    <name type="scientific">Chitinophaga sancti</name>
    <dbReference type="NCBI Taxonomy" id="1004"/>
    <lineage>
        <taxon>Bacteria</taxon>
        <taxon>Pseudomonadati</taxon>
        <taxon>Bacteroidota</taxon>
        <taxon>Chitinophagia</taxon>
        <taxon>Chitinophagales</taxon>
        <taxon>Chitinophagaceae</taxon>
        <taxon>Chitinophaga</taxon>
    </lineage>
</organism>